<sequence length="313" mass="33788">MDSMSGLLDGPRAQSAFLLRVVMTSPWALRVRDEAPLTVVVMTTGAVTITYDDGTRLQAAAGDIVILRGPDPYVFADTDRADITAVIHPDGVCRTENGATLPDHMSLGVRTWGNAQPGHHPDAEMLIGIYAVEGEVSARLLGAVDRATVIPGADNPLTAVLDAEMGREAPGQEAVLNRLLDLVLVTGLRSWFDRPDAPTPRWYAAQSDPVVGVALRLVHHNVAHPWTVTTLAAAAGMSRSAFSRRFTELVGTAPMTYVTQWRLTLAADLFADPARTLESVAHEIGYGSAFALSAAFTRHRGVSPREFRRHLRP</sequence>
<dbReference type="GO" id="GO:0003700">
    <property type="term" value="F:DNA-binding transcription factor activity"/>
    <property type="evidence" value="ECO:0007669"/>
    <property type="project" value="InterPro"/>
</dbReference>
<dbReference type="PANTHER" id="PTHR46796:SF13">
    <property type="entry name" value="HTH-TYPE TRANSCRIPTIONAL ACTIVATOR RHAS"/>
    <property type="match status" value="1"/>
</dbReference>
<dbReference type="SUPFAM" id="SSF46689">
    <property type="entry name" value="Homeodomain-like"/>
    <property type="match status" value="2"/>
</dbReference>
<dbReference type="InterPro" id="IPR009057">
    <property type="entry name" value="Homeodomain-like_sf"/>
</dbReference>
<keyword evidence="3" id="KW-0804">Transcription</keyword>
<evidence type="ECO:0000313" key="5">
    <source>
        <dbReference type="EMBL" id="WUM19471.1"/>
    </source>
</evidence>
<dbReference type="InterPro" id="IPR032783">
    <property type="entry name" value="AraC_lig"/>
</dbReference>
<dbReference type="GO" id="GO:0043565">
    <property type="term" value="F:sequence-specific DNA binding"/>
    <property type="evidence" value="ECO:0007669"/>
    <property type="project" value="InterPro"/>
</dbReference>
<dbReference type="EMBL" id="CP108021">
    <property type="protein sequence ID" value="WUM19471.1"/>
    <property type="molecule type" value="Genomic_DNA"/>
</dbReference>
<feature type="domain" description="HTH araC/xylS-type" evidence="4">
    <location>
        <begin position="212"/>
        <end position="310"/>
    </location>
</feature>
<accession>A0AAU4K0B3</accession>
<dbReference type="SMART" id="SM00342">
    <property type="entry name" value="HTH_ARAC"/>
    <property type="match status" value="1"/>
</dbReference>
<name>A0AAU4K0B3_9NOCA</name>
<organism evidence="5 6">
    <name type="scientific">Williamsia herbipolensis</name>
    <dbReference type="NCBI Taxonomy" id="1603258"/>
    <lineage>
        <taxon>Bacteria</taxon>
        <taxon>Bacillati</taxon>
        <taxon>Actinomycetota</taxon>
        <taxon>Actinomycetes</taxon>
        <taxon>Mycobacteriales</taxon>
        <taxon>Nocardiaceae</taxon>
        <taxon>Williamsia</taxon>
    </lineage>
</organism>
<dbReference type="Gene3D" id="1.10.10.60">
    <property type="entry name" value="Homeodomain-like"/>
    <property type="match status" value="2"/>
</dbReference>
<dbReference type="Proteomes" id="UP001432128">
    <property type="component" value="Chromosome"/>
</dbReference>
<keyword evidence="1" id="KW-0805">Transcription regulation</keyword>
<dbReference type="Pfam" id="PF12852">
    <property type="entry name" value="Cupin_6"/>
    <property type="match status" value="1"/>
</dbReference>
<evidence type="ECO:0000259" key="4">
    <source>
        <dbReference type="PROSITE" id="PS01124"/>
    </source>
</evidence>
<dbReference type="KEGG" id="whr:OG579_17450"/>
<dbReference type="Pfam" id="PF12833">
    <property type="entry name" value="HTH_18"/>
    <property type="match status" value="1"/>
</dbReference>
<dbReference type="PROSITE" id="PS01124">
    <property type="entry name" value="HTH_ARAC_FAMILY_2"/>
    <property type="match status" value="1"/>
</dbReference>
<evidence type="ECO:0000256" key="1">
    <source>
        <dbReference type="ARBA" id="ARBA00023015"/>
    </source>
</evidence>
<keyword evidence="6" id="KW-1185">Reference proteome</keyword>
<protein>
    <submittedName>
        <fullName evidence="5">AraC family transcriptional regulator</fullName>
    </submittedName>
</protein>
<dbReference type="InterPro" id="IPR050204">
    <property type="entry name" value="AraC_XylS_family_regulators"/>
</dbReference>
<keyword evidence="2" id="KW-0238">DNA-binding</keyword>
<gene>
    <name evidence="5" type="ORF">OG579_17450</name>
</gene>
<proteinExistence type="predicted"/>
<evidence type="ECO:0000256" key="3">
    <source>
        <dbReference type="ARBA" id="ARBA00023163"/>
    </source>
</evidence>
<evidence type="ECO:0000313" key="6">
    <source>
        <dbReference type="Proteomes" id="UP001432128"/>
    </source>
</evidence>
<evidence type="ECO:0000256" key="2">
    <source>
        <dbReference type="ARBA" id="ARBA00023125"/>
    </source>
</evidence>
<reference evidence="5 6" key="1">
    <citation type="submission" date="2022-10" db="EMBL/GenBank/DDBJ databases">
        <title>The complete genomes of actinobacterial strains from the NBC collection.</title>
        <authorList>
            <person name="Joergensen T.S."/>
            <person name="Alvarez Arevalo M."/>
            <person name="Sterndorff E.B."/>
            <person name="Faurdal D."/>
            <person name="Vuksanovic O."/>
            <person name="Mourched A.-S."/>
            <person name="Charusanti P."/>
            <person name="Shaw S."/>
            <person name="Blin K."/>
            <person name="Weber T."/>
        </authorList>
    </citation>
    <scope>NUCLEOTIDE SEQUENCE [LARGE SCALE GENOMIC DNA]</scope>
    <source>
        <strain evidence="5 6">NBC_00319</strain>
    </source>
</reference>
<dbReference type="PANTHER" id="PTHR46796">
    <property type="entry name" value="HTH-TYPE TRANSCRIPTIONAL ACTIVATOR RHAS-RELATED"/>
    <property type="match status" value="1"/>
</dbReference>
<dbReference type="RefSeq" id="WP_328856970.1">
    <property type="nucleotide sequence ID" value="NZ_CP108021.1"/>
</dbReference>
<dbReference type="AlphaFoldDB" id="A0AAU4K0B3"/>
<dbReference type="InterPro" id="IPR018060">
    <property type="entry name" value="HTH_AraC"/>
</dbReference>